<proteinExistence type="predicted"/>
<organism evidence="1 2">
    <name type="scientific">Phytohabitans rumicis</name>
    <dbReference type="NCBI Taxonomy" id="1076125"/>
    <lineage>
        <taxon>Bacteria</taxon>
        <taxon>Bacillati</taxon>
        <taxon>Actinomycetota</taxon>
        <taxon>Actinomycetes</taxon>
        <taxon>Micromonosporales</taxon>
        <taxon>Micromonosporaceae</taxon>
    </lineage>
</organism>
<reference evidence="1 2" key="1">
    <citation type="submission" date="2020-03" db="EMBL/GenBank/DDBJ databases">
        <title>Whole genome shotgun sequence of Phytohabitans rumicis NBRC 108638.</title>
        <authorList>
            <person name="Komaki H."/>
            <person name="Tamura T."/>
        </authorList>
    </citation>
    <scope>NUCLEOTIDE SEQUENCE [LARGE SCALE GENOMIC DNA]</scope>
    <source>
        <strain evidence="1 2">NBRC 108638</strain>
    </source>
</reference>
<gene>
    <name evidence="1" type="ORF">Prum_061030</name>
</gene>
<evidence type="ECO:0000313" key="2">
    <source>
        <dbReference type="Proteomes" id="UP000482960"/>
    </source>
</evidence>
<dbReference type="EMBL" id="BLPG01000001">
    <property type="protein sequence ID" value="GFJ92461.1"/>
    <property type="molecule type" value="Genomic_DNA"/>
</dbReference>
<dbReference type="RefSeq" id="WP_173079329.1">
    <property type="nucleotide sequence ID" value="NZ_BAABJB010000013.1"/>
</dbReference>
<sequence>MSVEVNLPEDAVELLARSGQGRAWDVMDEQQRAAARALARDHLRRDWPVLLATLSGFSIGWWHEDDDHHGIFVAHRCGWLTKLLEGEYLANIINGPVAEHRRTGCDAGSAT</sequence>
<dbReference type="Proteomes" id="UP000482960">
    <property type="component" value="Unassembled WGS sequence"/>
</dbReference>
<reference evidence="1 2" key="2">
    <citation type="submission" date="2020-03" db="EMBL/GenBank/DDBJ databases">
        <authorList>
            <person name="Ichikawa N."/>
            <person name="Kimura A."/>
            <person name="Kitahashi Y."/>
            <person name="Uohara A."/>
        </authorList>
    </citation>
    <scope>NUCLEOTIDE SEQUENCE [LARGE SCALE GENOMIC DNA]</scope>
    <source>
        <strain evidence="1 2">NBRC 108638</strain>
    </source>
</reference>
<comment type="caution">
    <text evidence="1">The sequence shown here is derived from an EMBL/GenBank/DDBJ whole genome shotgun (WGS) entry which is preliminary data.</text>
</comment>
<name>A0A6V8LCG5_9ACTN</name>
<evidence type="ECO:0000313" key="1">
    <source>
        <dbReference type="EMBL" id="GFJ92461.1"/>
    </source>
</evidence>
<accession>A0A6V8LCG5</accession>
<protein>
    <submittedName>
        <fullName evidence="1">Uncharacterized protein</fullName>
    </submittedName>
</protein>
<keyword evidence="2" id="KW-1185">Reference proteome</keyword>
<dbReference type="AlphaFoldDB" id="A0A6V8LCG5"/>